<protein>
    <submittedName>
        <fullName evidence="2">YHS domain protein</fullName>
    </submittedName>
</protein>
<gene>
    <name evidence="2" type="ORF">GARC_4798</name>
</gene>
<evidence type="ECO:0000256" key="1">
    <source>
        <dbReference type="SAM" id="SignalP"/>
    </source>
</evidence>
<keyword evidence="1" id="KW-0732">Signal</keyword>
<dbReference type="RefSeq" id="WP_007625022.1">
    <property type="nucleotide sequence ID" value="NZ_BAEO01000065.1"/>
</dbReference>
<evidence type="ECO:0000313" key="3">
    <source>
        <dbReference type="Proteomes" id="UP000006327"/>
    </source>
</evidence>
<dbReference type="EMBL" id="BAEO01000065">
    <property type="protein sequence ID" value="GAC21735.1"/>
    <property type="molecule type" value="Genomic_DNA"/>
</dbReference>
<accession>K6ZE96</accession>
<dbReference type="Proteomes" id="UP000006327">
    <property type="component" value="Unassembled WGS sequence"/>
</dbReference>
<sequence length="156" mass="17837">MNKIVKYLSVVVFTLFTMPAFAIDDAVSTGFFNDTAIEGYDTVAYFTQGKPVEGDKKFQFLWRDANWRFASQDNLDLFKQNPEMYAAQYGGYCAWAMGEGKTAGIDPAVWHIENGKLYLNYNDDVQKKWFESLDADIISADKNYPKITDVSKYLNN</sequence>
<feature type="signal peptide" evidence="1">
    <location>
        <begin position="1"/>
        <end position="22"/>
    </location>
</feature>
<dbReference type="OrthoDB" id="344729at2"/>
<feature type="chain" id="PRO_5003898200" evidence="1">
    <location>
        <begin position="23"/>
        <end position="156"/>
    </location>
</feature>
<dbReference type="AlphaFoldDB" id="K6ZE96"/>
<proteinExistence type="predicted"/>
<comment type="caution">
    <text evidence="2">The sequence shown here is derived from an EMBL/GenBank/DDBJ whole genome shotgun (WGS) entry which is preliminary data.</text>
</comment>
<organism evidence="2 3">
    <name type="scientific">Paraglaciecola arctica BSs20135</name>
    <dbReference type="NCBI Taxonomy" id="493475"/>
    <lineage>
        <taxon>Bacteria</taxon>
        <taxon>Pseudomonadati</taxon>
        <taxon>Pseudomonadota</taxon>
        <taxon>Gammaproteobacteria</taxon>
        <taxon>Alteromonadales</taxon>
        <taxon>Alteromonadaceae</taxon>
        <taxon>Paraglaciecola</taxon>
    </lineage>
</organism>
<name>K6ZE96_9ALTE</name>
<dbReference type="NCBIfam" id="NF041384">
    <property type="entry name" value="YHS_seleno_dom"/>
    <property type="match status" value="1"/>
</dbReference>
<dbReference type="eggNOG" id="COG3350">
    <property type="taxonomic scope" value="Bacteria"/>
</dbReference>
<keyword evidence="3" id="KW-1185">Reference proteome</keyword>
<evidence type="ECO:0000313" key="2">
    <source>
        <dbReference type="EMBL" id="GAC21735.1"/>
    </source>
</evidence>
<reference evidence="2 3" key="1">
    <citation type="journal article" date="2017" name="Antonie Van Leeuwenhoek">
        <title>Rhizobium rhizosphaerae sp. nov., a novel species isolated from rice rhizosphere.</title>
        <authorList>
            <person name="Zhao J.J."/>
            <person name="Zhang J."/>
            <person name="Zhang R.J."/>
            <person name="Zhang C.W."/>
            <person name="Yin H.Q."/>
            <person name="Zhang X.X."/>
        </authorList>
    </citation>
    <scope>NUCLEOTIDE SEQUENCE [LARGE SCALE GENOMIC DNA]</scope>
    <source>
        <strain evidence="2 3">BSs20135</strain>
    </source>
</reference>
<dbReference type="STRING" id="493475.GARC_4798"/>